<name>A0AAX4HRR7_9BACT</name>
<evidence type="ECO:0000313" key="1">
    <source>
        <dbReference type="EMBL" id="WPU65892.1"/>
    </source>
</evidence>
<reference evidence="1 2" key="1">
    <citation type="submission" date="2023-11" db="EMBL/GenBank/DDBJ databases">
        <title>Peredibacter starrii A3.12.</title>
        <authorList>
            <person name="Mitchell R.J."/>
        </authorList>
    </citation>
    <scope>NUCLEOTIDE SEQUENCE [LARGE SCALE GENOMIC DNA]</scope>
    <source>
        <strain evidence="1 2">A3.12</strain>
    </source>
</reference>
<evidence type="ECO:0000313" key="2">
    <source>
        <dbReference type="Proteomes" id="UP001324634"/>
    </source>
</evidence>
<dbReference type="KEGG" id="psti:SOO65_03955"/>
<dbReference type="Gene3D" id="3.40.960.10">
    <property type="entry name" value="VSR Endonuclease"/>
    <property type="match status" value="1"/>
</dbReference>
<sequence length="228" mass="26215">MENIKISDSEGSSGSLCLPKIQNRFLDRRTLPYATKNKLKNYGSDLLKQAYEEVCLLLNKTHKKQVTVTQFEKLLLKEIKLHTKLEVHQSFWIGNMNIDLFFPSIKGSCLQTKDSGFQFNGAAFNGVGIEVNGEIHEQYVSMLKDNFKYAVLEDMGIMIFAIDNEDINSVSVQNIIKDLCNFKKVDSRSKQRLLDRIYLQTIVAHRKLIFENRLTLPMTILKALGYEE</sequence>
<organism evidence="1 2">
    <name type="scientific">Peredibacter starrii</name>
    <dbReference type="NCBI Taxonomy" id="28202"/>
    <lineage>
        <taxon>Bacteria</taxon>
        <taxon>Pseudomonadati</taxon>
        <taxon>Bdellovibrionota</taxon>
        <taxon>Bacteriovoracia</taxon>
        <taxon>Bacteriovoracales</taxon>
        <taxon>Bacteriovoracaceae</taxon>
        <taxon>Peredibacter</taxon>
    </lineage>
</organism>
<dbReference type="Proteomes" id="UP001324634">
    <property type="component" value="Chromosome"/>
</dbReference>
<dbReference type="EMBL" id="CP139487">
    <property type="protein sequence ID" value="WPU65892.1"/>
    <property type="molecule type" value="Genomic_DNA"/>
</dbReference>
<accession>A0AAX4HRR7</accession>
<protein>
    <submittedName>
        <fullName evidence="1">Uncharacterized protein</fullName>
    </submittedName>
</protein>
<dbReference type="AlphaFoldDB" id="A0AAX4HRR7"/>
<dbReference type="RefSeq" id="WP_321397285.1">
    <property type="nucleotide sequence ID" value="NZ_CP139487.1"/>
</dbReference>
<proteinExistence type="predicted"/>
<gene>
    <name evidence="1" type="ORF">SOO65_03955</name>
</gene>
<keyword evidence="2" id="KW-1185">Reference proteome</keyword>